<dbReference type="SUPFAM" id="SSF48498">
    <property type="entry name" value="Tetracyclin repressor-like, C-terminal domain"/>
    <property type="match status" value="1"/>
</dbReference>
<feature type="domain" description="HTH tetR-type" evidence="6">
    <location>
        <begin position="10"/>
        <end position="70"/>
    </location>
</feature>
<keyword evidence="4" id="KW-0804">Transcription</keyword>
<dbReference type="PANTHER" id="PTHR47506:SF1">
    <property type="entry name" value="HTH-TYPE TRANSCRIPTIONAL REGULATOR YJDC"/>
    <property type="match status" value="1"/>
</dbReference>
<organism evidence="7 8">
    <name type="scientific">Actinomycetospora termitidis</name>
    <dbReference type="NCBI Taxonomy" id="3053470"/>
    <lineage>
        <taxon>Bacteria</taxon>
        <taxon>Bacillati</taxon>
        <taxon>Actinomycetota</taxon>
        <taxon>Actinomycetes</taxon>
        <taxon>Pseudonocardiales</taxon>
        <taxon>Pseudonocardiaceae</taxon>
        <taxon>Actinomycetospora</taxon>
    </lineage>
</organism>
<evidence type="ECO:0000256" key="4">
    <source>
        <dbReference type="ARBA" id="ARBA00023163"/>
    </source>
</evidence>
<dbReference type="EMBL" id="JASVWF010000002">
    <property type="protein sequence ID" value="MDL5156217.1"/>
    <property type="molecule type" value="Genomic_DNA"/>
</dbReference>
<protein>
    <submittedName>
        <fullName evidence="7">TetR/AcrR family transcriptional regulator</fullName>
    </submittedName>
</protein>
<dbReference type="PROSITE" id="PS50977">
    <property type="entry name" value="HTH_TETR_2"/>
    <property type="match status" value="1"/>
</dbReference>
<gene>
    <name evidence="7" type="ORF">QRT03_09635</name>
</gene>
<dbReference type="PANTHER" id="PTHR47506">
    <property type="entry name" value="TRANSCRIPTIONAL REGULATORY PROTEIN"/>
    <property type="match status" value="1"/>
</dbReference>
<dbReference type="Pfam" id="PF13977">
    <property type="entry name" value="TetR_C_6"/>
    <property type="match status" value="1"/>
</dbReference>
<dbReference type="RefSeq" id="WP_286052472.1">
    <property type="nucleotide sequence ID" value="NZ_JASVWF010000002.1"/>
</dbReference>
<dbReference type="PRINTS" id="PR00455">
    <property type="entry name" value="HTHTETR"/>
</dbReference>
<name>A0ABT7M6C2_9PSEU</name>
<keyword evidence="3 5" id="KW-0238">DNA-binding</keyword>
<evidence type="ECO:0000256" key="2">
    <source>
        <dbReference type="ARBA" id="ARBA00023015"/>
    </source>
</evidence>
<dbReference type="InterPro" id="IPR009057">
    <property type="entry name" value="Homeodomain-like_sf"/>
</dbReference>
<dbReference type="SUPFAM" id="SSF46689">
    <property type="entry name" value="Homeodomain-like"/>
    <property type="match status" value="1"/>
</dbReference>
<sequence length="209" mass="23100">MPRLSPETWSRRRRHVLVCAWGCFSRDGFHATSMDQVIEATGMSSSAVYRYFRSKDELIDATVEEAFADAETLFSTLLAEDPPPGPAHVVARLVEIVASRRDDEDYDLSRLAMQAWTESLRRPHLRHLVAEYYRTVEAQFATLARRWCDAGVVPSGSDPDALARVFTTLMPGLVVMENLVEHTAASELVAGLVALGRSAPHAVGPDMSA</sequence>
<evidence type="ECO:0000256" key="5">
    <source>
        <dbReference type="PROSITE-ProRule" id="PRU00335"/>
    </source>
</evidence>
<evidence type="ECO:0000259" key="6">
    <source>
        <dbReference type="PROSITE" id="PS50977"/>
    </source>
</evidence>
<evidence type="ECO:0000256" key="1">
    <source>
        <dbReference type="ARBA" id="ARBA00022491"/>
    </source>
</evidence>
<keyword evidence="1" id="KW-0678">Repressor</keyword>
<reference evidence="7 8" key="1">
    <citation type="submission" date="2023-06" db="EMBL/GenBank/DDBJ databases">
        <title>Actinomycetospora Odt1-22.</title>
        <authorList>
            <person name="Supong K."/>
        </authorList>
    </citation>
    <scope>NUCLEOTIDE SEQUENCE [LARGE SCALE GENOMIC DNA]</scope>
    <source>
        <strain evidence="7 8">Odt1-22</strain>
    </source>
</reference>
<keyword evidence="2" id="KW-0805">Transcription regulation</keyword>
<feature type="DNA-binding region" description="H-T-H motif" evidence="5">
    <location>
        <begin position="33"/>
        <end position="52"/>
    </location>
</feature>
<evidence type="ECO:0000313" key="8">
    <source>
        <dbReference type="Proteomes" id="UP001231924"/>
    </source>
</evidence>
<dbReference type="InterPro" id="IPR036271">
    <property type="entry name" value="Tet_transcr_reg_TetR-rel_C_sf"/>
</dbReference>
<evidence type="ECO:0000313" key="7">
    <source>
        <dbReference type="EMBL" id="MDL5156217.1"/>
    </source>
</evidence>
<evidence type="ECO:0000256" key="3">
    <source>
        <dbReference type="ARBA" id="ARBA00023125"/>
    </source>
</evidence>
<keyword evidence="8" id="KW-1185">Reference proteome</keyword>
<comment type="caution">
    <text evidence="7">The sequence shown here is derived from an EMBL/GenBank/DDBJ whole genome shotgun (WGS) entry which is preliminary data.</text>
</comment>
<dbReference type="Pfam" id="PF00440">
    <property type="entry name" value="TetR_N"/>
    <property type="match status" value="1"/>
</dbReference>
<dbReference type="InterPro" id="IPR039538">
    <property type="entry name" value="BetI_C"/>
</dbReference>
<dbReference type="Proteomes" id="UP001231924">
    <property type="component" value="Unassembled WGS sequence"/>
</dbReference>
<accession>A0ABT7M6C2</accession>
<dbReference type="Gene3D" id="1.10.357.10">
    <property type="entry name" value="Tetracycline Repressor, domain 2"/>
    <property type="match status" value="1"/>
</dbReference>
<dbReference type="InterPro" id="IPR001647">
    <property type="entry name" value="HTH_TetR"/>
</dbReference>
<proteinExistence type="predicted"/>